<dbReference type="AlphaFoldDB" id="A0AAD4NHI4"/>
<dbReference type="EMBL" id="JAKKPZ010000002">
    <property type="protein sequence ID" value="KAI1726476.1"/>
    <property type="molecule type" value="Genomic_DNA"/>
</dbReference>
<dbReference type="InterPro" id="IPR003392">
    <property type="entry name" value="PTHD_SSD"/>
</dbReference>
<evidence type="ECO:0000256" key="7">
    <source>
        <dbReference type="SAM" id="Phobius"/>
    </source>
</evidence>
<dbReference type="InterPro" id="IPR000731">
    <property type="entry name" value="SSD"/>
</dbReference>
<dbReference type="GO" id="GO:0030659">
    <property type="term" value="C:cytoplasmic vesicle membrane"/>
    <property type="evidence" value="ECO:0007669"/>
    <property type="project" value="TreeGrafter"/>
</dbReference>
<keyword evidence="4 7" id="KW-1133">Transmembrane helix</keyword>
<keyword evidence="3 7" id="KW-0812">Transmembrane</keyword>
<dbReference type="InterPro" id="IPR051697">
    <property type="entry name" value="Patched_domain-protein"/>
</dbReference>
<dbReference type="Proteomes" id="UP001201812">
    <property type="component" value="Unassembled WGS sequence"/>
</dbReference>
<dbReference type="PANTHER" id="PTHR10796">
    <property type="entry name" value="PATCHED-RELATED"/>
    <property type="match status" value="1"/>
</dbReference>
<evidence type="ECO:0000256" key="2">
    <source>
        <dbReference type="ARBA" id="ARBA00005585"/>
    </source>
</evidence>
<evidence type="ECO:0000256" key="3">
    <source>
        <dbReference type="ARBA" id="ARBA00022692"/>
    </source>
</evidence>
<proteinExistence type="inferred from homology"/>
<feature type="transmembrane region" description="Helical" evidence="7">
    <location>
        <begin position="389"/>
        <end position="409"/>
    </location>
</feature>
<dbReference type="GO" id="GO:0006897">
    <property type="term" value="P:endocytosis"/>
    <property type="evidence" value="ECO:0007669"/>
    <property type="project" value="TreeGrafter"/>
</dbReference>
<evidence type="ECO:0000259" key="8">
    <source>
        <dbReference type="PROSITE" id="PS50156"/>
    </source>
</evidence>
<feature type="transmembrane region" description="Helical" evidence="7">
    <location>
        <begin position="415"/>
        <end position="436"/>
    </location>
</feature>
<comment type="subcellular location">
    <subcellularLocation>
        <location evidence="1">Membrane</location>
        <topology evidence="1">Multi-pass membrane protein</topology>
    </subcellularLocation>
</comment>
<reference evidence="9" key="1">
    <citation type="submission" date="2022-01" db="EMBL/GenBank/DDBJ databases">
        <title>Genome Sequence Resource for Two Populations of Ditylenchus destructor, the Migratory Endoparasitic Phytonematode.</title>
        <authorList>
            <person name="Zhang H."/>
            <person name="Lin R."/>
            <person name="Xie B."/>
        </authorList>
    </citation>
    <scope>NUCLEOTIDE SEQUENCE</scope>
    <source>
        <strain evidence="9">BazhouSP</strain>
    </source>
</reference>
<evidence type="ECO:0000256" key="6">
    <source>
        <dbReference type="ARBA" id="ARBA00023180"/>
    </source>
</evidence>
<dbReference type="GO" id="GO:0018996">
    <property type="term" value="P:molting cycle, collagen and cuticulin-based cuticle"/>
    <property type="evidence" value="ECO:0007669"/>
    <property type="project" value="TreeGrafter"/>
</dbReference>
<evidence type="ECO:0000313" key="9">
    <source>
        <dbReference type="EMBL" id="KAI1726476.1"/>
    </source>
</evidence>
<feature type="transmembrane region" description="Helical" evidence="7">
    <location>
        <begin position="351"/>
        <end position="377"/>
    </location>
</feature>
<name>A0AAD4NHI4_9BILA</name>
<dbReference type="PANTHER" id="PTHR10796:SF95">
    <property type="entry name" value="SSD DOMAIN-CONTAINING PROTEIN"/>
    <property type="match status" value="1"/>
</dbReference>
<gene>
    <name evidence="9" type="ORF">DdX_03196</name>
</gene>
<keyword evidence="10" id="KW-1185">Reference proteome</keyword>
<dbReference type="SUPFAM" id="SSF82866">
    <property type="entry name" value="Multidrug efflux transporter AcrB transmembrane domain"/>
    <property type="match status" value="1"/>
</dbReference>
<evidence type="ECO:0000256" key="1">
    <source>
        <dbReference type="ARBA" id="ARBA00004141"/>
    </source>
</evidence>
<accession>A0AAD4NHI4</accession>
<evidence type="ECO:0000256" key="5">
    <source>
        <dbReference type="ARBA" id="ARBA00023136"/>
    </source>
</evidence>
<comment type="similarity">
    <text evidence="2">Belongs to the patched family.</text>
</comment>
<dbReference type="PROSITE" id="PS50156">
    <property type="entry name" value="SSD"/>
    <property type="match status" value="1"/>
</dbReference>
<organism evidence="9 10">
    <name type="scientific">Ditylenchus destructor</name>
    <dbReference type="NCBI Taxonomy" id="166010"/>
    <lineage>
        <taxon>Eukaryota</taxon>
        <taxon>Metazoa</taxon>
        <taxon>Ecdysozoa</taxon>
        <taxon>Nematoda</taxon>
        <taxon>Chromadorea</taxon>
        <taxon>Rhabditida</taxon>
        <taxon>Tylenchina</taxon>
        <taxon>Tylenchomorpha</taxon>
        <taxon>Sphaerularioidea</taxon>
        <taxon>Anguinidae</taxon>
        <taxon>Anguininae</taxon>
        <taxon>Ditylenchus</taxon>
    </lineage>
</organism>
<dbReference type="GO" id="GO:0005886">
    <property type="term" value="C:plasma membrane"/>
    <property type="evidence" value="ECO:0007669"/>
    <property type="project" value="TreeGrafter"/>
</dbReference>
<keyword evidence="5 7" id="KW-0472">Membrane</keyword>
<evidence type="ECO:0000256" key="4">
    <source>
        <dbReference type="ARBA" id="ARBA00022989"/>
    </source>
</evidence>
<protein>
    <submittedName>
        <fullName evidence="9">Patched family domain-containing protein</fullName>
    </submittedName>
</protein>
<keyword evidence="6" id="KW-0325">Glycoprotein</keyword>
<comment type="caution">
    <text evidence="9">The sequence shown here is derived from an EMBL/GenBank/DDBJ whole genome shotgun (WGS) entry which is preliminary data.</text>
</comment>
<dbReference type="Pfam" id="PF02460">
    <property type="entry name" value="Patched"/>
    <property type="match status" value="1"/>
</dbReference>
<feature type="domain" description="SSD" evidence="8">
    <location>
        <begin position="353"/>
        <end position="473"/>
    </location>
</feature>
<evidence type="ECO:0000313" key="10">
    <source>
        <dbReference type="Proteomes" id="UP001201812"/>
    </source>
</evidence>
<dbReference type="Gene3D" id="1.20.1640.10">
    <property type="entry name" value="Multidrug efflux transporter AcrB transmembrane domain"/>
    <property type="match status" value="1"/>
</dbReference>
<sequence length="496" mass="55607">MSSNSAYSGRSPEEAQVISRISIFPVGEPSSVHGGESTKLSQKVPSRSDVFPMAFESSTQNLKTALTIERREADSCFSGFLDSTFHCIGHFVADYPKQILTVILIFSAICSIKIPFTEQRDDIKTGYTPNGARSIYEAQLYEDFYKFGLNNTSNFAAENVQHDPISLVIFLTAIDGGSMLRDAYLNESVWLLDHVGNNFYLAGQSFYQFCRDFCQLNEPIRQFRNGMLVSKNLYHSEDTGEGSDYRIDLTFPFITILGRKLDMSPHFFGVQTVQNGSSDKSRTPTNIDYLKMIVLQFRSEPPENTTRDDILKLERAVAKYLHKDYNGTLIRPLLLSVTVVADEIVRTGMTLFPYITVGFVIVSVFSIVTVWITAFFFDQWTSHKISMALSACCCPLLATSSALGLLFWFGFRFGTILAVTPFLVMAIGVDDAYLMIHSYQRVCVDRLKRKQQSVPGLSDCLRDRIAEVLVDVGEPNSAQVEENGTRIYGGIFPMAC</sequence>